<dbReference type="OrthoDB" id="10005910at2759"/>
<accession>A0A7R8W6Z6</accession>
<name>A0A7R8W6Z6_9CRUS</name>
<evidence type="ECO:0000256" key="1">
    <source>
        <dbReference type="ARBA" id="ARBA00001936"/>
    </source>
</evidence>
<evidence type="ECO:0000256" key="5">
    <source>
        <dbReference type="ARBA" id="ARBA00022801"/>
    </source>
</evidence>
<dbReference type="PROSITE" id="PS51462">
    <property type="entry name" value="NUDIX"/>
    <property type="match status" value="1"/>
</dbReference>
<comment type="cofactor">
    <cofactor evidence="1">
        <name>Mn(2+)</name>
        <dbReference type="ChEBI" id="CHEBI:29035"/>
    </cofactor>
</comment>
<evidence type="ECO:0000256" key="6">
    <source>
        <dbReference type="ARBA" id="ARBA00022842"/>
    </source>
</evidence>
<evidence type="ECO:0000256" key="2">
    <source>
        <dbReference type="ARBA" id="ARBA00001946"/>
    </source>
</evidence>
<dbReference type="CDD" id="cd04671">
    <property type="entry name" value="NUDIX_8DGDPP_Nudt18"/>
    <property type="match status" value="1"/>
</dbReference>
<evidence type="ECO:0000256" key="3">
    <source>
        <dbReference type="ARBA" id="ARBA00005582"/>
    </source>
</evidence>
<dbReference type="PANTHER" id="PTHR22769:SF56">
    <property type="entry name" value="8-OXO-DGDP PHOSPHATASE NUDT18"/>
    <property type="match status" value="1"/>
</dbReference>
<sequence>MGSVEANVQRLLDGEAVDEEEEFCDFSLLEQNEQQGKFVRNLASYLKDAAKGITPSAPSSFVPRVKKTVTYIVCGIFLNERDEVLMMQEAKKSCAGKWYLPAGRMEEGETIEDALKRELLEETGLTVSPTTLLMIETAQGSWYRFALTGVVTGGDLKTPSQADSESLQARWVDDVDSLPLRARDILLIITKAKEYRAKCREGHMIPPVGLWHQESLPIIRHHNSLRLRVICLARKKKGVVAPLTWWVCGIPMAHSRGVYGAPTNPPGQWRHDSAGLVKRATVNRAVATLGDVPRRGLSETGNALHVLASEKTALHLPISEVNPMRSVHTTLKRYMTEIFGASLPPHRPHGLLSLEHSPALQENETDGLTLNLLVTIRCPLEDAPLIDKYSWIPIREPLAKHLAARCEKNMTIALNVIRTWESDA</sequence>
<dbReference type="GO" id="GO:0046872">
    <property type="term" value="F:metal ion binding"/>
    <property type="evidence" value="ECO:0007669"/>
    <property type="project" value="UniProtKB-KW"/>
</dbReference>
<dbReference type="GO" id="GO:0044715">
    <property type="term" value="F:8-oxo-dGDP phosphatase activity"/>
    <property type="evidence" value="ECO:0007669"/>
    <property type="project" value="TreeGrafter"/>
</dbReference>
<dbReference type="InterPro" id="IPR020476">
    <property type="entry name" value="Nudix_hydrolase"/>
</dbReference>
<comment type="cofactor">
    <cofactor evidence="2">
        <name>Mg(2+)</name>
        <dbReference type="ChEBI" id="CHEBI:18420"/>
    </cofactor>
</comment>
<dbReference type="InterPro" id="IPR042970">
    <property type="entry name" value="NUDT18_NUDIX"/>
</dbReference>
<comment type="similarity">
    <text evidence="3">Belongs to the Nudix hydrolase family.</text>
</comment>
<keyword evidence="6" id="KW-0460">Magnesium</keyword>
<dbReference type="AlphaFoldDB" id="A0A7R8W6Z6"/>
<keyword evidence="4" id="KW-0479">Metal-binding</keyword>
<evidence type="ECO:0000313" key="8">
    <source>
        <dbReference type="EMBL" id="CAD7224019.1"/>
    </source>
</evidence>
<evidence type="ECO:0000256" key="4">
    <source>
        <dbReference type="ARBA" id="ARBA00022723"/>
    </source>
</evidence>
<protein>
    <submittedName>
        <fullName evidence="8">Uncharacterized protein</fullName>
    </submittedName>
</protein>
<dbReference type="PANTHER" id="PTHR22769">
    <property type="entry name" value="MUTT/NUDIX HYDROLASE"/>
    <property type="match status" value="1"/>
</dbReference>
<dbReference type="Gene3D" id="3.90.79.10">
    <property type="entry name" value="Nucleoside Triphosphate Pyrophosphohydrolase"/>
    <property type="match status" value="1"/>
</dbReference>
<organism evidence="8">
    <name type="scientific">Cyprideis torosa</name>
    <dbReference type="NCBI Taxonomy" id="163714"/>
    <lineage>
        <taxon>Eukaryota</taxon>
        <taxon>Metazoa</taxon>
        <taxon>Ecdysozoa</taxon>
        <taxon>Arthropoda</taxon>
        <taxon>Crustacea</taxon>
        <taxon>Oligostraca</taxon>
        <taxon>Ostracoda</taxon>
        <taxon>Podocopa</taxon>
        <taxon>Podocopida</taxon>
        <taxon>Cytherocopina</taxon>
        <taxon>Cytheroidea</taxon>
        <taxon>Cytherideidae</taxon>
        <taxon>Cyprideis</taxon>
    </lineage>
</organism>
<evidence type="ECO:0000256" key="7">
    <source>
        <dbReference type="ARBA" id="ARBA00023211"/>
    </source>
</evidence>
<dbReference type="PRINTS" id="PR00502">
    <property type="entry name" value="NUDIXFAMILY"/>
</dbReference>
<keyword evidence="5" id="KW-0378">Hydrolase</keyword>
<dbReference type="InterPro" id="IPR000086">
    <property type="entry name" value="NUDIX_hydrolase_dom"/>
</dbReference>
<dbReference type="SUPFAM" id="SSF55811">
    <property type="entry name" value="Nudix"/>
    <property type="match status" value="1"/>
</dbReference>
<dbReference type="InterPro" id="IPR020084">
    <property type="entry name" value="NUDIX_hydrolase_CS"/>
</dbReference>
<dbReference type="Pfam" id="PF00293">
    <property type="entry name" value="NUDIX"/>
    <property type="match status" value="1"/>
</dbReference>
<dbReference type="InterPro" id="IPR015797">
    <property type="entry name" value="NUDIX_hydrolase-like_dom_sf"/>
</dbReference>
<dbReference type="EMBL" id="OB660292">
    <property type="protein sequence ID" value="CAD7224019.1"/>
    <property type="molecule type" value="Genomic_DNA"/>
</dbReference>
<proteinExistence type="inferred from homology"/>
<reference evidence="8" key="1">
    <citation type="submission" date="2020-11" db="EMBL/GenBank/DDBJ databases">
        <authorList>
            <person name="Tran Van P."/>
        </authorList>
    </citation>
    <scope>NUCLEOTIDE SEQUENCE</scope>
</reference>
<dbReference type="GO" id="GO:0044716">
    <property type="term" value="F:8-oxo-GDP phosphatase activity"/>
    <property type="evidence" value="ECO:0007669"/>
    <property type="project" value="TreeGrafter"/>
</dbReference>
<dbReference type="PROSITE" id="PS00893">
    <property type="entry name" value="NUDIX_BOX"/>
    <property type="match status" value="1"/>
</dbReference>
<keyword evidence="7" id="KW-0464">Manganese</keyword>
<gene>
    <name evidence="8" type="ORF">CTOB1V02_LOCUS1989</name>
</gene>